<dbReference type="GO" id="GO:0042148">
    <property type="term" value="P:DNA strand invasion"/>
    <property type="evidence" value="ECO:0007669"/>
    <property type="project" value="TreeGrafter"/>
</dbReference>
<dbReference type="PANTHER" id="PTHR46644:SF2">
    <property type="entry name" value="DNA REPAIR PROTEIN XRCC2"/>
    <property type="match status" value="1"/>
</dbReference>
<feature type="compositionally biased region" description="Basic and acidic residues" evidence="1">
    <location>
        <begin position="236"/>
        <end position="248"/>
    </location>
</feature>
<feature type="region of interest" description="Disordered" evidence="1">
    <location>
        <begin position="231"/>
        <end position="339"/>
    </location>
</feature>
<name>Q4S202_TETNG</name>
<feature type="compositionally biased region" description="Polar residues" evidence="1">
    <location>
        <begin position="327"/>
        <end position="339"/>
    </location>
</feature>
<organism evidence="2">
    <name type="scientific">Tetraodon nigroviridis</name>
    <name type="common">Spotted green pufferfish</name>
    <name type="synonym">Chelonodon nigroviridis</name>
    <dbReference type="NCBI Taxonomy" id="99883"/>
    <lineage>
        <taxon>Eukaryota</taxon>
        <taxon>Metazoa</taxon>
        <taxon>Chordata</taxon>
        <taxon>Craniata</taxon>
        <taxon>Vertebrata</taxon>
        <taxon>Euteleostomi</taxon>
        <taxon>Actinopterygii</taxon>
        <taxon>Neopterygii</taxon>
        <taxon>Teleostei</taxon>
        <taxon>Neoteleostei</taxon>
        <taxon>Acanthomorphata</taxon>
        <taxon>Eupercaria</taxon>
        <taxon>Tetraodontiformes</taxon>
        <taxon>Tetradontoidea</taxon>
        <taxon>Tetraodontidae</taxon>
        <taxon>Tetraodon</taxon>
    </lineage>
</organism>
<comment type="caution">
    <text evidence="2">The sequence shown here is derived from an EMBL/GenBank/DDBJ whole genome shotgun (WGS) entry which is preliminary data.</text>
</comment>
<dbReference type="InterPro" id="IPR030547">
    <property type="entry name" value="XRCC2"/>
</dbReference>
<evidence type="ECO:0000256" key="1">
    <source>
        <dbReference type="SAM" id="MobiDB-lite"/>
    </source>
</evidence>
<dbReference type="KEGG" id="tng:GSTEN00025310G001"/>
<dbReference type="InterPro" id="IPR027417">
    <property type="entry name" value="P-loop_NTPase"/>
</dbReference>
<evidence type="ECO:0000313" key="2">
    <source>
        <dbReference type="EMBL" id="CAG05330.1"/>
    </source>
</evidence>
<dbReference type="AlphaFoldDB" id="Q4S202"/>
<dbReference type="PANTHER" id="PTHR46644">
    <property type="entry name" value="DNA REPAIR PROTEIN XRCC2"/>
    <property type="match status" value="1"/>
</dbReference>
<dbReference type="GO" id="GO:0000724">
    <property type="term" value="P:double-strand break repair via homologous recombination"/>
    <property type="evidence" value="ECO:0007669"/>
    <property type="project" value="InterPro"/>
</dbReference>
<sequence>QLFARLDARRCLKDVEPRLFPEHGGPDHGDVVELHGPAGTVKTELLYHLLCRCVMPAAAGGLEVEVMFVDTDYSLDMLRLVSILDRRLTPPNAPLAGDLFVVAAGPGAPPHRQHLCFLLVGPQRGRGQHRQAGGETQQVFASAGPPAQVLLVRGFFRTFGGFLGGLSSHHPSWLPGVCFSSVLTSIRPLVSRDYRITVFATCHAIRRNHAGPSASSELTPLRTQQIPLLLSGHRSGPAEDRLCPESEWNHGTSQPSPAPDQEPSEDHNFGSDLLVPEPDPSSDPALCGSQEASDPAPFLQPSSLDLSPVPMESGCDPAAVSMETEGVGSSPTEQSPTFSPLASPCLRLDDEDSLSPLFHQTGSEDCGGSGPAVLVHSTKFLKQCAFCYRGDSQAPLGQGHLMVFGPTPGYCAAWSEGVCCGEGQSLLYVDKAIDWGSTQVCFSALVVPTHSLP</sequence>
<dbReference type="Gene3D" id="3.40.50.300">
    <property type="entry name" value="P-loop containing nucleotide triphosphate hydrolases"/>
    <property type="match status" value="1"/>
</dbReference>
<feature type="non-terminal residue" evidence="2">
    <location>
        <position position="1"/>
    </location>
</feature>
<dbReference type="GO" id="GO:0000400">
    <property type="term" value="F:four-way junction DNA binding"/>
    <property type="evidence" value="ECO:0007669"/>
    <property type="project" value="TreeGrafter"/>
</dbReference>
<protein>
    <submittedName>
        <fullName evidence="2">(spotted green pufferfish) hypothetical protein</fullName>
    </submittedName>
</protein>
<gene>
    <name evidence="2" type="ORF">GSTENG00025310001</name>
</gene>
<dbReference type="OrthoDB" id="420422at2759"/>
<accession>Q4S202</accession>
<dbReference type="GO" id="GO:0033063">
    <property type="term" value="C:Rad51B-Rad51C-Rad51D-XRCC2 complex"/>
    <property type="evidence" value="ECO:0007669"/>
    <property type="project" value="InterPro"/>
</dbReference>
<dbReference type="EMBL" id="CAAE01014764">
    <property type="protein sequence ID" value="CAG05330.1"/>
    <property type="molecule type" value="Genomic_DNA"/>
</dbReference>
<dbReference type="GO" id="GO:0005813">
    <property type="term" value="C:centrosome"/>
    <property type="evidence" value="ECO:0007669"/>
    <property type="project" value="TreeGrafter"/>
</dbReference>
<dbReference type="SUPFAM" id="SSF52540">
    <property type="entry name" value="P-loop containing nucleoside triphosphate hydrolases"/>
    <property type="match status" value="1"/>
</dbReference>
<dbReference type="GO" id="GO:0005657">
    <property type="term" value="C:replication fork"/>
    <property type="evidence" value="ECO:0007669"/>
    <property type="project" value="InterPro"/>
</dbReference>
<reference evidence="2" key="1">
    <citation type="journal article" date="2004" name="Nature">
        <title>Genome duplication in the teleost fish Tetraodon nigroviridis reveals the early vertebrate proto-karyotype.</title>
        <authorList>
            <person name="Jaillon O."/>
            <person name="Aury J.-M."/>
            <person name="Brunet F."/>
            <person name="Petit J.-L."/>
            <person name="Stange-Thomann N."/>
            <person name="Mauceli E."/>
            <person name="Bouneau L."/>
            <person name="Fischer C."/>
            <person name="Ozouf-Costaz C."/>
            <person name="Bernot A."/>
            <person name="Nicaud S."/>
            <person name="Jaffe D."/>
            <person name="Fisher S."/>
            <person name="Lutfalla G."/>
            <person name="Dossat C."/>
            <person name="Segurens B."/>
            <person name="Dasilva C."/>
            <person name="Salanoubat M."/>
            <person name="Levy M."/>
            <person name="Boudet N."/>
            <person name="Castellano S."/>
            <person name="Anthouard V."/>
            <person name="Jubin C."/>
            <person name="Castelli V."/>
            <person name="Katinka M."/>
            <person name="Vacherie B."/>
            <person name="Biemont C."/>
            <person name="Skalli Z."/>
            <person name="Cattolico L."/>
            <person name="Poulain J."/>
            <person name="De Berardinis V."/>
            <person name="Cruaud C."/>
            <person name="Duprat S."/>
            <person name="Brottier P."/>
            <person name="Coutanceau J.-P."/>
            <person name="Gouzy J."/>
            <person name="Parra G."/>
            <person name="Lardier G."/>
            <person name="Chapple C."/>
            <person name="McKernan K.J."/>
            <person name="McEwan P."/>
            <person name="Bosak S."/>
            <person name="Kellis M."/>
            <person name="Volff J.-N."/>
            <person name="Guigo R."/>
            <person name="Zody M.C."/>
            <person name="Mesirov J."/>
            <person name="Lindblad-Toh K."/>
            <person name="Birren B."/>
            <person name="Nusbaum C."/>
            <person name="Kahn D."/>
            <person name="Robinson-Rechavi M."/>
            <person name="Laudet V."/>
            <person name="Schachter V."/>
            <person name="Quetier F."/>
            <person name="Saurin W."/>
            <person name="Scarpelli C."/>
            <person name="Wincker P."/>
            <person name="Lander E.S."/>
            <person name="Weissenbach J."/>
            <person name="Roest Crollius H."/>
        </authorList>
    </citation>
    <scope>NUCLEOTIDE SEQUENCE [LARGE SCALE GENOMIC DNA]</scope>
</reference>
<proteinExistence type="predicted"/>
<reference evidence="2" key="2">
    <citation type="submission" date="2004-02" db="EMBL/GenBank/DDBJ databases">
        <authorList>
            <consortium name="Genoscope"/>
            <consortium name="Whitehead Institute Centre for Genome Research"/>
        </authorList>
    </citation>
    <scope>NUCLEOTIDE SEQUENCE</scope>
</reference>